<dbReference type="AlphaFoldDB" id="A0A9D7FMH0"/>
<dbReference type="Proteomes" id="UP000886602">
    <property type="component" value="Unassembled WGS sequence"/>
</dbReference>
<comment type="caution">
    <text evidence="2">The sequence shown here is derived from an EMBL/GenBank/DDBJ whole genome shotgun (WGS) entry which is preliminary data.</text>
</comment>
<reference evidence="2" key="1">
    <citation type="submission" date="2020-10" db="EMBL/GenBank/DDBJ databases">
        <title>Connecting structure to function with the recovery of over 1000 high-quality activated sludge metagenome-assembled genomes encoding full-length rRNA genes using long-read sequencing.</title>
        <authorList>
            <person name="Singleton C.M."/>
            <person name="Petriglieri F."/>
            <person name="Kristensen J.M."/>
            <person name="Kirkegaard R.H."/>
            <person name="Michaelsen T.Y."/>
            <person name="Andersen M.H."/>
            <person name="Karst S.M."/>
            <person name="Dueholm M.S."/>
            <person name="Nielsen P.H."/>
            <person name="Albertsen M."/>
        </authorList>
    </citation>
    <scope>NUCLEOTIDE SEQUENCE</scope>
    <source>
        <strain evidence="2">EsbW_18-Q3-R4-48_MAXAC.044</strain>
    </source>
</reference>
<keyword evidence="1" id="KW-0472">Membrane</keyword>
<keyword evidence="1" id="KW-0812">Transmembrane</keyword>
<feature type="transmembrane region" description="Helical" evidence="1">
    <location>
        <begin position="294"/>
        <end position="319"/>
    </location>
</feature>
<feature type="transmembrane region" description="Helical" evidence="1">
    <location>
        <begin position="6"/>
        <end position="26"/>
    </location>
</feature>
<keyword evidence="1" id="KW-1133">Transmembrane helix</keyword>
<feature type="transmembrane region" description="Helical" evidence="1">
    <location>
        <begin position="241"/>
        <end position="262"/>
    </location>
</feature>
<sequence>MDTLLMFLEASAFPLLFLVLLGLFAWRYRRAVAHGMSRRRRTSENSNPVPCKPAPGEWPAGRARLRLQPIAPSVALLSSAASAQLAQAQHTGLLVRLAFAAAGITHMALTSGVLWWSSAGSFPADQRGVMALLALAPGLLVLGAFLTRRTRTRIAMALAFILLGYGALVLFGDPLRDLRVVWAFVPLMVIFPLAGLLFLLVRQLRPLLVALMALVVFLISGVALVLLLGVDDIQPLQTGRPWLLCLGLVYPVLGVLILMRLLRRRKKRLPIVLLAVMALAGILTDLLFTPEFPLGPILVGLPVNVLQVYLVWLAFKFFIWLGERRFLPAQVLHFHLCWLFLTLCFGLIAANTGNDLRPAVTTWALISAAFASYAIVLHVALRCQWSARRKEGGKRLLLLRVFSDPAKRSQLLDMLDDTWWRCGRIDLIVGTDLALRTLSARMLESFLLRRTDREFLKSGEQVERRIAALGSGLEGDLHYPVNELYCYADAWPYAVSRLAPESDMVLMDLRGFNRDRLGCTFELSVLLDTVTLRRIVLVTDSTTDMGALEETVEAAWNGLANNSPNAGDESPLLNTLAFTGNKGMDSSVLALAVFSAAWEAEGRG</sequence>
<feature type="transmembrane region" description="Helical" evidence="1">
    <location>
        <begin position="269"/>
        <end position="288"/>
    </location>
</feature>
<feature type="transmembrane region" description="Helical" evidence="1">
    <location>
        <begin position="93"/>
        <end position="116"/>
    </location>
</feature>
<protein>
    <submittedName>
        <fullName evidence="2">Uncharacterized protein</fullName>
    </submittedName>
</protein>
<feature type="transmembrane region" description="Helical" evidence="1">
    <location>
        <begin position="154"/>
        <end position="172"/>
    </location>
</feature>
<evidence type="ECO:0000313" key="2">
    <source>
        <dbReference type="EMBL" id="MBK7424526.1"/>
    </source>
</evidence>
<name>A0A9D7FMH0_9RHOO</name>
<evidence type="ECO:0000256" key="1">
    <source>
        <dbReference type="SAM" id="Phobius"/>
    </source>
</evidence>
<feature type="transmembrane region" description="Helical" evidence="1">
    <location>
        <begin position="178"/>
        <end position="200"/>
    </location>
</feature>
<feature type="transmembrane region" description="Helical" evidence="1">
    <location>
        <begin position="331"/>
        <end position="350"/>
    </location>
</feature>
<feature type="transmembrane region" description="Helical" evidence="1">
    <location>
        <begin position="207"/>
        <end position="229"/>
    </location>
</feature>
<gene>
    <name evidence="2" type="ORF">IPJ48_16395</name>
</gene>
<proteinExistence type="predicted"/>
<accession>A0A9D7FMH0</accession>
<feature type="transmembrane region" description="Helical" evidence="1">
    <location>
        <begin position="362"/>
        <end position="381"/>
    </location>
</feature>
<feature type="transmembrane region" description="Helical" evidence="1">
    <location>
        <begin position="128"/>
        <end position="147"/>
    </location>
</feature>
<dbReference type="EMBL" id="JADJNC010000033">
    <property type="protein sequence ID" value="MBK7424526.1"/>
    <property type="molecule type" value="Genomic_DNA"/>
</dbReference>
<organism evidence="2 3">
    <name type="scientific">Candidatus Propionivibrio dominans</name>
    <dbReference type="NCBI Taxonomy" id="2954373"/>
    <lineage>
        <taxon>Bacteria</taxon>
        <taxon>Pseudomonadati</taxon>
        <taxon>Pseudomonadota</taxon>
        <taxon>Betaproteobacteria</taxon>
        <taxon>Rhodocyclales</taxon>
        <taxon>Rhodocyclaceae</taxon>
        <taxon>Propionivibrio</taxon>
    </lineage>
</organism>
<evidence type="ECO:0000313" key="3">
    <source>
        <dbReference type="Proteomes" id="UP000886602"/>
    </source>
</evidence>